<dbReference type="InterPro" id="IPR005185">
    <property type="entry name" value="YccF"/>
</dbReference>
<dbReference type="Proteomes" id="UP000195913">
    <property type="component" value="Unassembled WGS sequence"/>
</dbReference>
<feature type="domain" description="Inner membrane component" evidence="2">
    <location>
        <begin position="8"/>
        <end position="58"/>
    </location>
</feature>
<feature type="transmembrane region" description="Helical" evidence="1">
    <location>
        <begin position="34"/>
        <end position="56"/>
    </location>
</feature>
<dbReference type="InterPro" id="IPR031308">
    <property type="entry name" value="UCP028777"/>
</dbReference>
<dbReference type="InterPro" id="IPR052937">
    <property type="entry name" value="Inner_membrane_protein"/>
</dbReference>
<keyword evidence="1" id="KW-1133">Transmembrane helix</keyword>
<keyword evidence="4" id="KW-1185">Reference proteome</keyword>
<dbReference type="PANTHER" id="PTHR42903">
    <property type="entry name" value="INNER MEMBRANE PROTEIN YCCF"/>
    <property type="match status" value="1"/>
</dbReference>
<dbReference type="RefSeq" id="WP_086997736.1">
    <property type="nucleotide sequence ID" value="NZ_FUHW01000027.1"/>
</dbReference>
<dbReference type="Pfam" id="PF03733">
    <property type="entry name" value="YccF"/>
    <property type="match status" value="2"/>
</dbReference>
<feature type="transmembrane region" description="Helical" evidence="1">
    <location>
        <begin position="94"/>
        <end position="113"/>
    </location>
</feature>
<dbReference type="NCBIfam" id="NF008740">
    <property type="entry name" value="PRK11770.1-2"/>
    <property type="match status" value="1"/>
</dbReference>
<evidence type="ECO:0000313" key="3">
    <source>
        <dbReference type="EMBL" id="SJM62912.1"/>
    </source>
</evidence>
<accession>A0A1R4G4H9</accession>
<sequence length="138" mass="14574">MNGPLNLILNIIWLVFGGLWLALGYLIAGVVCCLLIVTIPFGLASFRIANYALWPFGRTIVDRGGRTGFFSTVGNVVWILVAGIWIALGHVVTAIPMFVSIIGIPLGIANLKLIPVSLVPLGKVIVPSGSRLPMGPAA</sequence>
<evidence type="ECO:0000313" key="4">
    <source>
        <dbReference type="Proteomes" id="UP000195913"/>
    </source>
</evidence>
<proteinExistence type="predicted"/>
<feature type="transmembrane region" description="Helical" evidence="1">
    <location>
        <begin position="68"/>
        <end position="88"/>
    </location>
</feature>
<keyword evidence="1" id="KW-0472">Membrane</keyword>
<dbReference type="PIRSF" id="PIRSF028777">
    <property type="entry name" value="UCP028777"/>
    <property type="match status" value="1"/>
</dbReference>
<dbReference type="GO" id="GO:0005886">
    <property type="term" value="C:plasma membrane"/>
    <property type="evidence" value="ECO:0007669"/>
    <property type="project" value="TreeGrafter"/>
</dbReference>
<protein>
    <submittedName>
        <fullName evidence="3">POSSIBLE CONSERVED INTEGRAL MEMBRANE PROTEIN</fullName>
    </submittedName>
</protein>
<dbReference type="EMBL" id="FUHW01000027">
    <property type="protein sequence ID" value="SJM62912.1"/>
    <property type="molecule type" value="Genomic_DNA"/>
</dbReference>
<dbReference type="AlphaFoldDB" id="A0A1R4G4H9"/>
<evidence type="ECO:0000259" key="2">
    <source>
        <dbReference type="Pfam" id="PF03733"/>
    </source>
</evidence>
<keyword evidence="1" id="KW-0812">Transmembrane</keyword>
<dbReference type="PANTHER" id="PTHR42903:SF1">
    <property type="entry name" value="INNER MEMBRANE PROTEIN YCCF"/>
    <property type="match status" value="1"/>
</dbReference>
<feature type="domain" description="Inner membrane component" evidence="2">
    <location>
        <begin position="73"/>
        <end position="123"/>
    </location>
</feature>
<name>A0A1R4G4H9_9MICC</name>
<gene>
    <name evidence="3" type="ORF">FM101_07550</name>
</gene>
<evidence type="ECO:0000256" key="1">
    <source>
        <dbReference type="SAM" id="Phobius"/>
    </source>
</evidence>
<feature type="transmembrane region" description="Helical" evidence="1">
    <location>
        <begin position="7"/>
        <end position="28"/>
    </location>
</feature>
<organism evidence="3 4">
    <name type="scientific">Arthrobacter rhombi</name>
    <dbReference type="NCBI Taxonomy" id="71253"/>
    <lineage>
        <taxon>Bacteria</taxon>
        <taxon>Bacillati</taxon>
        <taxon>Actinomycetota</taxon>
        <taxon>Actinomycetes</taxon>
        <taxon>Micrococcales</taxon>
        <taxon>Micrococcaceae</taxon>
        <taxon>Arthrobacter</taxon>
    </lineage>
</organism>
<reference evidence="3 4" key="1">
    <citation type="submission" date="2017-02" db="EMBL/GenBank/DDBJ databases">
        <authorList>
            <person name="Peterson S.W."/>
        </authorList>
    </citation>
    <scope>NUCLEOTIDE SEQUENCE [LARGE SCALE GENOMIC DNA]</scope>
    <source>
        <strain evidence="3 4">B Ar 00.02</strain>
    </source>
</reference>